<keyword evidence="2" id="KW-1185">Reference proteome</keyword>
<dbReference type="EMBL" id="CAIIXF020000007">
    <property type="protein sequence ID" value="CAH1789383.1"/>
    <property type="molecule type" value="Genomic_DNA"/>
</dbReference>
<gene>
    <name evidence="1" type="ORF">OFUS_LOCUS14754</name>
</gene>
<evidence type="ECO:0000313" key="1">
    <source>
        <dbReference type="EMBL" id="CAH1789383.1"/>
    </source>
</evidence>
<evidence type="ECO:0000313" key="2">
    <source>
        <dbReference type="Proteomes" id="UP000749559"/>
    </source>
</evidence>
<proteinExistence type="predicted"/>
<organism evidence="1 2">
    <name type="scientific">Owenia fusiformis</name>
    <name type="common">Polychaete worm</name>
    <dbReference type="NCBI Taxonomy" id="6347"/>
    <lineage>
        <taxon>Eukaryota</taxon>
        <taxon>Metazoa</taxon>
        <taxon>Spiralia</taxon>
        <taxon>Lophotrochozoa</taxon>
        <taxon>Annelida</taxon>
        <taxon>Polychaeta</taxon>
        <taxon>Sedentaria</taxon>
        <taxon>Canalipalpata</taxon>
        <taxon>Sabellida</taxon>
        <taxon>Oweniida</taxon>
        <taxon>Oweniidae</taxon>
        <taxon>Owenia</taxon>
    </lineage>
</organism>
<feature type="non-terminal residue" evidence="1">
    <location>
        <position position="1"/>
    </location>
</feature>
<name>A0A8S4P7F2_OWEFU</name>
<sequence length="171" mass="18956">TKSSSSRSIVANDVIQIRSPGALALKTSQELTDNKYAESARLLKNNGIQLPSLNALRNERKEFINEDFTTTSVSALEKSDSSKAVKGYIQKKVPIVHVHDLHSFTMELLQEYNDNDMFSKALNGNIQIVCMAVCNLDKPNAKDNTIVIAVTPAKDYYQNTKSVIDIHAKSI</sequence>
<dbReference type="AlphaFoldDB" id="A0A8S4P7F2"/>
<comment type="caution">
    <text evidence="1">The sequence shown here is derived from an EMBL/GenBank/DDBJ whole genome shotgun (WGS) entry which is preliminary data.</text>
</comment>
<dbReference type="Proteomes" id="UP000749559">
    <property type="component" value="Unassembled WGS sequence"/>
</dbReference>
<reference evidence="1" key="1">
    <citation type="submission" date="2022-03" db="EMBL/GenBank/DDBJ databases">
        <authorList>
            <person name="Martin C."/>
        </authorList>
    </citation>
    <scope>NUCLEOTIDE SEQUENCE</scope>
</reference>
<accession>A0A8S4P7F2</accession>
<protein>
    <submittedName>
        <fullName evidence="1">Uncharacterized protein</fullName>
    </submittedName>
</protein>